<dbReference type="AlphaFoldDB" id="A0A7K0DYI2"/>
<gene>
    <name evidence="1" type="ORF">NRB56_64670</name>
</gene>
<dbReference type="EMBL" id="WEGI01000015">
    <property type="protein sequence ID" value="MQY30863.1"/>
    <property type="molecule type" value="Genomic_DNA"/>
</dbReference>
<proteinExistence type="predicted"/>
<sequence>MVPERADDVLKASAEALMRFHENCHPTVCAEARRLLGILGPQWPDLAPPGYDDPGIRARSR</sequence>
<name>A0A7K0DYI2_9NOCA</name>
<protein>
    <submittedName>
        <fullName evidence="1">Uncharacterized protein</fullName>
    </submittedName>
</protein>
<dbReference type="Proteomes" id="UP000431401">
    <property type="component" value="Unassembled WGS sequence"/>
</dbReference>
<reference evidence="1 2" key="1">
    <citation type="submission" date="2019-10" db="EMBL/GenBank/DDBJ databases">
        <title>Nocardia macrotermitis sp. nov. and Nocardia aurantia sp. nov., isolated from the gut of fungus growing-termite Macrotermes natalensis.</title>
        <authorList>
            <person name="Benndorf R."/>
            <person name="Schwitalla J."/>
            <person name="Martin K."/>
            <person name="De Beer W."/>
            <person name="Kaster A.-K."/>
            <person name="Vollmers J."/>
            <person name="Poulsen M."/>
            <person name="Beemelmanns C."/>
        </authorList>
    </citation>
    <scope>NUCLEOTIDE SEQUENCE [LARGE SCALE GENOMIC DNA]</scope>
    <source>
        <strain evidence="1 2">RB56</strain>
    </source>
</reference>
<evidence type="ECO:0000313" key="2">
    <source>
        <dbReference type="Proteomes" id="UP000431401"/>
    </source>
</evidence>
<organism evidence="1 2">
    <name type="scientific">Nocardia aurantia</name>
    <dbReference type="NCBI Taxonomy" id="2585199"/>
    <lineage>
        <taxon>Bacteria</taxon>
        <taxon>Bacillati</taxon>
        <taxon>Actinomycetota</taxon>
        <taxon>Actinomycetes</taxon>
        <taxon>Mycobacteriales</taxon>
        <taxon>Nocardiaceae</taxon>
        <taxon>Nocardia</taxon>
    </lineage>
</organism>
<comment type="caution">
    <text evidence="1">The sequence shown here is derived from an EMBL/GenBank/DDBJ whole genome shotgun (WGS) entry which is preliminary data.</text>
</comment>
<accession>A0A7K0DYI2</accession>
<evidence type="ECO:0000313" key="1">
    <source>
        <dbReference type="EMBL" id="MQY30863.1"/>
    </source>
</evidence>
<keyword evidence="2" id="KW-1185">Reference proteome</keyword>